<keyword evidence="1" id="KW-0694">RNA-binding</keyword>
<dbReference type="RefSeq" id="WP_282332465.1">
    <property type="nucleotide sequence ID" value="NZ_JASBRG010000001.1"/>
</dbReference>
<dbReference type="InterPro" id="IPR000504">
    <property type="entry name" value="RRM_dom"/>
</dbReference>
<gene>
    <name evidence="3" type="ORF">QJ048_01100</name>
</gene>
<feature type="domain" description="RRM" evidence="2">
    <location>
        <begin position="1"/>
        <end position="79"/>
    </location>
</feature>
<dbReference type="Proteomes" id="UP001226434">
    <property type="component" value="Unassembled WGS sequence"/>
</dbReference>
<comment type="caution">
    <text evidence="3">The sequence shown here is derived from an EMBL/GenBank/DDBJ whole genome shotgun (WGS) entry which is preliminary data.</text>
</comment>
<dbReference type="SUPFAM" id="SSF54928">
    <property type="entry name" value="RNA-binding domain, RBD"/>
    <property type="match status" value="1"/>
</dbReference>
<name>A0ABT6R8X7_9BACT</name>
<dbReference type="Pfam" id="PF00076">
    <property type="entry name" value="RRM_1"/>
    <property type="match status" value="1"/>
</dbReference>
<dbReference type="InterPro" id="IPR052462">
    <property type="entry name" value="SLIRP/GR-RBP-like"/>
</dbReference>
<evidence type="ECO:0000256" key="1">
    <source>
        <dbReference type="ARBA" id="ARBA00022884"/>
    </source>
</evidence>
<dbReference type="SMART" id="SM00360">
    <property type="entry name" value="RRM"/>
    <property type="match status" value="1"/>
</dbReference>
<evidence type="ECO:0000259" key="2">
    <source>
        <dbReference type="PROSITE" id="PS50102"/>
    </source>
</evidence>
<reference evidence="3 4" key="1">
    <citation type="submission" date="2023-05" db="EMBL/GenBank/DDBJ databases">
        <title>Genome sequence of Pinibacter sp. MAH-24.</title>
        <authorList>
            <person name="Huq M.A."/>
        </authorList>
    </citation>
    <scope>NUCLEOTIDE SEQUENCE [LARGE SCALE GENOMIC DNA]</scope>
    <source>
        <strain evidence="3 4">MAH-24</strain>
    </source>
</reference>
<proteinExistence type="predicted"/>
<organism evidence="3 4">
    <name type="scientific">Pinibacter soli</name>
    <dbReference type="NCBI Taxonomy" id="3044211"/>
    <lineage>
        <taxon>Bacteria</taxon>
        <taxon>Pseudomonadati</taxon>
        <taxon>Bacteroidota</taxon>
        <taxon>Chitinophagia</taxon>
        <taxon>Chitinophagales</taxon>
        <taxon>Chitinophagaceae</taxon>
        <taxon>Pinibacter</taxon>
    </lineage>
</organism>
<keyword evidence="4" id="KW-1185">Reference proteome</keyword>
<sequence length="92" mass="10399">MNMHVSNLAFSFQDEDLKKLFADYGTVSAAKIITDKFTNKSRGFGFVEMADEKAAQTAMSEVNGKMIDGRSVKVTEARPREENRSNGFNKRW</sequence>
<dbReference type="Gene3D" id="3.30.70.330">
    <property type="match status" value="1"/>
</dbReference>
<dbReference type="InterPro" id="IPR012677">
    <property type="entry name" value="Nucleotide-bd_a/b_plait_sf"/>
</dbReference>
<dbReference type="PROSITE" id="PS50102">
    <property type="entry name" value="RRM"/>
    <property type="match status" value="1"/>
</dbReference>
<protein>
    <submittedName>
        <fullName evidence="3">RNA-binding protein</fullName>
    </submittedName>
</protein>
<dbReference type="PANTHER" id="PTHR48027">
    <property type="entry name" value="HETEROGENEOUS NUCLEAR RIBONUCLEOPROTEIN 87F-RELATED"/>
    <property type="match status" value="1"/>
</dbReference>
<accession>A0ABT6R8X7</accession>
<evidence type="ECO:0000313" key="3">
    <source>
        <dbReference type="EMBL" id="MDI3318344.1"/>
    </source>
</evidence>
<dbReference type="EMBL" id="JASBRG010000001">
    <property type="protein sequence ID" value="MDI3318344.1"/>
    <property type="molecule type" value="Genomic_DNA"/>
</dbReference>
<evidence type="ECO:0000313" key="4">
    <source>
        <dbReference type="Proteomes" id="UP001226434"/>
    </source>
</evidence>
<dbReference type="InterPro" id="IPR035979">
    <property type="entry name" value="RBD_domain_sf"/>
</dbReference>